<dbReference type="NCBIfam" id="TIGR02595">
    <property type="entry name" value="PEP_CTERM"/>
    <property type="match status" value="1"/>
</dbReference>
<gene>
    <name evidence="2" type="ORF">J2X20_000827</name>
</gene>
<reference evidence="2 3" key="1">
    <citation type="submission" date="2023-07" db="EMBL/GenBank/DDBJ databases">
        <title>Sorghum-associated microbial communities from plants grown in Nebraska, USA.</title>
        <authorList>
            <person name="Schachtman D."/>
        </authorList>
    </citation>
    <scope>NUCLEOTIDE SEQUENCE [LARGE SCALE GENOMIC DNA]</scope>
    <source>
        <strain evidence="2 3">BE314</strain>
    </source>
</reference>
<feature type="chain" id="PRO_5045842952" description="PEP-CTERM protein-sorting domain-containing protein" evidence="1">
    <location>
        <begin position="23"/>
        <end position="245"/>
    </location>
</feature>
<keyword evidence="1" id="KW-0732">Signal</keyword>
<evidence type="ECO:0008006" key="4">
    <source>
        <dbReference type="Google" id="ProtNLM"/>
    </source>
</evidence>
<feature type="signal peptide" evidence="1">
    <location>
        <begin position="1"/>
        <end position="22"/>
    </location>
</feature>
<evidence type="ECO:0000313" key="2">
    <source>
        <dbReference type="EMBL" id="MDR7268198.1"/>
    </source>
</evidence>
<evidence type="ECO:0000313" key="3">
    <source>
        <dbReference type="Proteomes" id="UP001180453"/>
    </source>
</evidence>
<dbReference type="RefSeq" id="WP_310261276.1">
    <property type="nucleotide sequence ID" value="NZ_JAVDXU010000001.1"/>
</dbReference>
<comment type="caution">
    <text evidence="2">The sequence shown here is derived from an EMBL/GenBank/DDBJ whole genome shotgun (WGS) entry which is preliminary data.</text>
</comment>
<dbReference type="InterPro" id="IPR013424">
    <property type="entry name" value="Ice-binding_C"/>
</dbReference>
<sequence>MRKILSSVAIAAGLLAAGSANAYLVFTGIDSNGSASTQATSTNSTAAETAFKSNLVGVGTEDFETRSGGAPLALNFGAAGTATLNGAGNINTNAPGATQGNGRYSVPGGTRFWEVSAGGGSPFQVDFSNNLAAFGFYGIDLGDFGGTLTLELSRGGSVIGSQIVNMAAQNVADGSILYFGLIASNASEEFDSIRFLSTTGTGDVFAFDSFTIGTKEQVRQLPEPASLALVAGSLLGLGLVRRRRA</sequence>
<accession>A0ABU1YHJ6</accession>
<protein>
    <recommendedName>
        <fullName evidence="4">PEP-CTERM protein-sorting domain-containing protein</fullName>
    </recommendedName>
</protein>
<dbReference type="Proteomes" id="UP001180453">
    <property type="component" value="Unassembled WGS sequence"/>
</dbReference>
<keyword evidence="3" id="KW-1185">Reference proteome</keyword>
<dbReference type="EMBL" id="JAVDXU010000001">
    <property type="protein sequence ID" value="MDR7268198.1"/>
    <property type="molecule type" value="Genomic_DNA"/>
</dbReference>
<evidence type="ECO:0000256" key="1">
    <source>
        <dbReference type="SAM" id="SignalP"/>
    </source>
</evidence>
<name>A0ABU1YHJ6_ROSSA</name>
<proteinExistence type="predicted"/>
<organism evidence="2 3">
    <name type="scientific">Roseateles saccharophilus</name>
    <name type="common">Pseudomonas saccharophila</name>
    <dbReference type="NCBI Taxonomy" id="304"/>
    <lineage>
        <taxon>Bacteria</taxon>
        <taxon>Pseudomonadati</taxon>
        <taxon>Pseudomonadota</taxon>
        <taxon>Betaproteobacteria</taxon>
        <taxon>Burkholderiales</taxon>
        <taxon>Sphaerotilaceae</taxon>
        <taxon>Roseateles</taxon>
    </lineage>
</organism>